<gene>
    <name evidence="4" type="ORF">STRIC_1788</name>
</gene>
<feature type="active site" description="Proton donor/acceptor" evidence="2">
    <location>
        <position position="149"/>
    </location>
</feature>
<evidence type="ECO:0000313" key="5">
    <source>
        <dbReference type="Proteomes" id="UP000003330"/>
    </source>
</evidence>
<keyword evidence="1" id="KW-0378">Hydrolase</keyword>
<dbReference type="InterPro" id="IPR005754">
    <property type="entry name" value="Sortase"/>
</dbReference>
<dbReference type="OrthoDB" id="1648028at2"/>
<evidence type="ECO:0000256" key="3">
    <source>
        <dbReference type="SAM" id="Phobius"/>
    </source>
</evidence>
<dbReference type="InterPro" id="IPR023365">
    <property type="entry name" value="Sortase_dom-sf"/>
</dbReference>
<keyword evidence="5" id="KW-1185">Reference proteome</keyword>
<dbReference type="Pfam" id="PF04203">
    <property type="entry name" value="Sortase"/>
    <property type="match status" value="1"/>
</dbReference>
<keyword evidence="3" id="KW-0472">Membrane</keyword>
<sequence length="283" mass="31710">MKERLKNLGILLLFLIGVIIFLYPLVSSRWNAYRNQQLLGTYDQQIAKRGLSETEVMWEKAKAYNDQIGIQPVPDAFSFRDGIHDKNYESLLKIENNDIMGYVEVPSIKVTLPIYHYTTDEVLTKGAGHLFGSALPVGGDGTHTVISAHRGLPSSEMFTNLNLVSNGDMFYFRVLNKVLAYEVDQILTVEPDQVTSLSGVMGKDYATLVTCTPYGVNTKRLLVRGHRVPYHQKQYKKAHTSPKGIDRARLWVEVLCAGMGVIIAAVLVLIYSKISDKKNKSSL</sequence>
<evidence type="ECO:0000256" key="2">
    <source>
        <dbReference type="PIRSR" id="PIRSR605754-1"/>
    </source>
</evidence>
<dbReference type="InterPro" id="IPR042002">
    <property type="entry name" value="Sortase_C"/>
</dbReference>
<dbReference type="AlphaFoldDB" id="G5K4Q1"/>
<name>G5K4Q1_9STRE</name>
<accession>G5K4Q1</accession>
<evidence type="ECO:0000256" key="1">
    <source>
        <dbReference type="ARBA" id="ARBA00022801"/>
    </source>
</evidence>
<dbReference type="eggNOG" id="COG3764">
    <property type="taxonomic scope" value="Bacteria"/>
</dbReference>
<feature type="transmembrane region" description="Helical" evidence="3">
    <location>
        <begin position="7"/>
        <end position="26"/>
    </location>
</feature>
<dbReference type="CDD" id="cd05827">
    <property type="entry name" value="Sortase_C"/>
    <property type="match status" value="1"/>
</dbReference>
<keyword evidence="3" id="KW-1133">Transmembrane helix</keyword>
<dbReference type="EMBL" id="AEUX02000007">
    <property type="protein sequence ID" value="EHI69221.1"/>
    <property type="molecule type" value="Genomic_DNA"/>
</dbReference>
<evidence type="ECO:0000313" key="4">
    <source>
        <dbReference type="EMBL" id="EHI69221.1"/>
    </source>
</evidence>
<protein>
    <submittedName>
        <fullName evidence="4">Sortase family protein</fullName>
    </submittedName>
</protein>
<dbReference type="GO" id="GO:0016787">
    <property type="term" value="F:hydrolase activity"/>
    <property type="evidence" value="ECO:0007669"/>
    <property type="project" value="UniProtKB-KW"/>
</dbReference>
<keyword evidence="3" id="KW-0812">Transmembrane</keyword>
<reference evidence="4 5" key="1">
    <citation type="journal article" date="2014" name="Int. J. Syst. Evol. Microbiol.">
        <title>Phylogenomics and the dynamic genome evolution of the genus Streptococcus.</title>
        <authorList>
            <consortium name="The Broad Institute Genome Sequencing Platform"/>
            <person name="Richards V.P."/>
            <person name="Palmer S.R."/>
            <person name="Pavinski Bitar P.D."/>
            <person name="Qin X."/>
            <person name="Weinstock G.M."/>
            <person name="Highlander S.K."/>
            <person name="Town C.D."/>
            <person name="Burne R.A."/>
            <person name="Stanhope M.J."/>
        </authorList>
    </citation>
    <scope>NUCLEOTIDE SEQUENCE [LARGE SCALE GENOMIC DNA]</scope>
    <source>
        <strain evidence="4 5">707-05</strain>
    </source>
</reference>
<feature type="active site" description="Acyl-thioester intermediate" evidence="2">
    <location>
        <position position="211"/>
    </location>
</feature>
<dbReference type="NCBIfam" id="TIGR01076">
    <property type="entry name" value="sortase_fam"/>
    <property type="match status" value="1"/>
</dbReference>
<comment type="caution">
    <text evidence="4">The sequence shown here is derived from an EMBL/GenBank/DDBJ whole genome shotgun (WGS) entry which is preliminary data.</text>
</comment>
<dbReference type="NCBIfam" id="NF033745">
    <property type="entry name" value="class_C_sortase"/>
    <property type="match status" value="1"/>
</dbReference>
<dbReference type="Proteomes" id="UP000003330">
    <property type="component" value="Unassembled WGS sequence"/>
</dbReference>
<dbReference type="SUPFAM" id="SSF63817">
    <property type="entry name" value="Sortase"/>
    <property type="match status" value="1"/>
</dbReference>
<dbReference type="Gene3D" id="2.40.260.10">
    <property type="entry name" value="Sortase"/>
    <property type="match status" value="1"/>
</dbReference>
<dbReference type="RefSeq" id="WP_008090262.1">
    <property type="nucleotide sequence ID" value="NZ_AEUX02000007.1"/>
</dbReference>
<organism evidence="4 5">
    <name type="scientific">Streptococcus ictaluri 707-05</name>
    <dbReference type="NCBI Taxonomy" id="764299"/>
    <lineage>
        <taxon>Bacteria</taxon>
        <taxon>Bacillati</taxon>
        <taxon>Bacillota</taxon>
        <taxon>Bacilli</taxon>
        <taxon>Lactobacillales</taxon>
        <taxon>Streptococcaceae</taxon>
        <taxon>Streptococcus</taxon>
    </lineage>
</organism>
<dbReference type="STRING" id="764299.STRIC_1788"/>
<proteinExistence type="predicted"/>
<feature type="transmembrane region" description="Helical" evidence="3">
    <location>
        <begin position="250"/>
        <end position="271"/>
    </location>
</feature>